<dbReference type="Pfam" id="PF12833">
    <property type="entry name" value="HTH_18"/>
    <property type="match status" value="1"/>
</dbReference>
<dbReference type="Proteomes" id="UP000297149">
    <property type="component" value="Chromosome"/>
</dbReference>
<dbReference type="EMBL" id="CP039396">
    <property type="protein sequence ID" value="QCD43335.1"/>
    <property type="molecule type" value="Genomic_DNA"/>
</dbReference>
<dbReference type="KEGG" id="ddb:E7747_14275"/>
<protein>
    <submittedName>
        <fullName evidence="5">AraC family transcriptional regulator</fullName>
    </submittedName>
</protein>
<dbReference type="GO" id="GO:0003700">
    <property type="term" value="F:DNA-binding transcription factor activity"/>
    <property type="evidence" value="ECO:0007669"/>
    <property type="project" value="InterPro"/>
</dbReference>
<dbReference type="PROSITE" id="PS01124">
    <property type="entry name" value="HTH_ARAC_FAMILY_2"/>
    <property type="match status" value="1"/>
</dbReference>
<feature type="domain" description="HTH araC/xylS-type" evidence="4">
    <location>
        <begin position="182"/>
        <end position="280"/>
    </location>
</feature>
<proteinExistence type="predicted"/>
<organism evidence="5 6">
    <name type="scientific">Duncaniella dubosii</name>
    <dbReference type="NCBI Taxonomy" id="2518971"/>
    <lineage>
        <taxon>Bacteria</taxon>
        <taxon>Pseudomonadati</taxon>
        <taxon>Bacteroidota</taxon>
        <taxon>Bacteroidia</taxon>
        <taxon>Bacteroidales</taxon>
        <taxon>Muribaculaceae</taxon>
        <taxon>Duncaniella</taxon>
    </lineage>
</organism>
<keyword evidence="3" id="KW-0804">Transcription</keyword>
<dbReference type="InterPro" id="IPR009057">
    <property type="entry name" value="Homeodomain-like_sf"/>
</dbReference>
<evidence type="ECO:0000259" key="4">
    <source>
        <dbReference type="PROSITE" id="PS01124"/>
    </source>
</evidence>
<keyword evidence="6" id="KW-1185">Reference proteome</keyword>
<reference evidence="6" key="1">
    <citation type="submission" date="2019-02" db="EMBL/GenBank/DDBJ databases">
        <title>Isolation and identification of novel species under the genus Muribaculum.</title>
        <authorList>
            <person name="Miyake S."/>
            <person name="Ding Y."/>
            <person name="Low A."/>
            <person name="Soh M."/>
            <person name="Seedorf H."/>
        </authorList>
    </citation>
    <scope>NUCLEOTIDE SEQUENCE [LARGE SCALE GENOMIC DNA]</scope>
    <source>
        <strain evidence="6">H5</strain>
    </source>
</reference>
<sequence>MSMPPTTPPVSRTEMISVFRSLSDIPSVSFPSRLDSMLLAVCKQGEISAVIDVAPRRMGPSSIMVLRPGHIISQCRQSDDFDGFFIVAQEEKINDILPSLHYVIPYSIHYNANPIIEITAEELETQTLIYAMLQRQIKSSDRLFNKMALSSMCEVLFYNTLGIYASRVNNTRHNSRREELLSQFIDLIEANFKTERAVNFYAEKLFVTPKHLSAVLKEISGKTAGEWIDHRVILEAKLLLRTTGMNIQEISVALNFSNQSFFGKYFKHLTGLSPREYRNRISES</sequence>
<evidence type="ECO:0000256" key="2">
    <source>
        <dbReference type="ARBA" id="ARBA00023125"/>
    </source>
</evidence>
<keyword evidence="1" id="KW-0805">Transcription regulation</keyword>
<dbReference type="SUPFAM" id="SSF46689">
    <property type="entry name" value="Homeodomain-like"/>
    <property type="match status" value="1"/>
</dbReference>
<evidence type="ECO:0000256" key="3">
    <source>
        <dbReference type="ARBA" id="ARBA00023163"/>
    </source>
</evidence>
<dbReference type="SMART" id="SM00342">
    <property type="entry name" value="HTH_ARAC"/>
    <property type="match status" value="1"/>
</dbReference>
<evidence type="ECO:0000313" key="5">
    <source>
        <dbReference type="EMBL" id="QCD43335.1"/>
    </source>
</evidence>
<gene>
    <name evidence="5" type="ORF">E7747_14275</name>
</gene>
<dbReference type="RefSeq" id="WP_136416673.1">
    <property type="nucleotide sequence ID" value="NZ_CP039396.1"/>
</dbReference>
<name>A0A4P7W7D0_9BACT</name>
<dbReference type="GO" id="GO:0043565">
    <property type="term" value="F:sequence-specific DNA binding"/>
    <property type="evidence" value="ECO:0007669"/>
    <property type="project" value="InterPro"/>
</dbReference>
<keyword evidence="2" id="KW-0238">DNA-binding</keyword>
<evidence type="ECO:0000256" key="1">
    <source>
        <dbReference type="ARBA" id="ARBA00023015"/>
    </source>
</evidence>
<dbReference type="Gene3D" id="1.10.10.60">
    <property type="entry name" value="Homeodomain-like"/>
    <property type="match status" value="1"/>
</dbReference>
<dbReference type="AlphaFoldDB" id="A0A4P7W7D0"/>
<accession>A0A4P7W7D0</accession>
<dbReference type="InterPro" id="IPR018060">
    <property type="entry name" value="HTH_AraC"/>
</dbReference>
<evidence type="ECO:0000313" key="6">
    <source>
        <dbReference type="Proteomes" id="UP000297149"/>
    </source>
</evidence>
<dbReference type="PANTHER" id="PTHR43280">
    <property type="entry name" value="ARAC-FAMILY TRANSCRIPTIONAL REGULATOR"/>
    <property type="match status" value="1"/>
</dbReference>
<dbReference type="PANTHER" id="PTHR43280:SF32">
    <property type="entry name" value="TRANSCRIPTIONAL REGULATORY PROTEIN"/>
    <property type="match status" value="1"/>
</dbReference>